<dbReference type="SMR" id="A2E704"/>
<dbReference type="InterPro" id="IPR015943">
    <property type="entry name" value="WD40/YVTN_repeat-like_dom_sf"/>
</dbReference>
<evidence type="ECO:0000256" key="1">
    <source>
        <dbReference type="ARBA" id="ARBA00022574"/>
    </source>
</evidence>
<name>A2E704_TRIV3</name>
<dbReference type="SMART" id="SM00320">
    <property type="entry name" value="WD40"/>
    <property type="match status" value="5"/>
</dbReference>
<dbReference type="AlphaFoldDB" id="A2E704"/>
<dbReference type="RefSeq" id="XP_001323745.1">
    <property type="nucleotide sequence ID" value="XM_001323710.1"/>
</dbReference>
<dbReference type="SUPFAM" id="SSF50978">
    <property type="entry name" value="WD40 repeat-like"/>
    <property type="match status" value="1"/>
</dbReference>
<dbReference type="KEGG" id="tva:4769476"/>
<dbReference type="GO" id="GO:1990234">
    <property type="term" value="C:transferase complex"/>
    <property type="evidence" value="ECO:0007669"/>
    <property type="project" value="UniProtKB-ARBA"/>
</dbReference>
<keyword evidence="1 3" id="KW-0853">WD repeat</keyword>
<reference evidence="4" key="1">
    <citation type="submission" date="2006-10" db="EMBL/GenBank/DDBJ databases">
        <authorList>
            <person name="Amadeo P."/>
            <person name="Zhao Q."/>
            <person name="Wortman J."/>
            <person name="Fraser-Liggett C."/>
            <person name="Carlton J."/>
        </authorList>
    </citation>
    <scope>NUCLEOTIDE SEQUENCE</scope>
    <source>
        <strain evidence="4">G3</strain>
    </source>
</reference>
<dbReference type="InParanoid" id="A2E704"/>
<dbReference type="Pfam" id="PF00400">
    <property type="entry name" value="WD40"/>
    <property type="match status" value="2"/>
</dbReference>
<reference evidence="4" key="2">
    <citation type="journal article" date="2007" name="Science">
        <title>Draft genome sequence of the sexually transmitted pathogen Trichomonas vaginalis.</title>
        <authorList>
            <person name="Carlton J.M."/>
            <person name="Hirt R.P."/>
            <person name="Silva J.C."/>
            <person name="Delcher A.L."/>
            <person name="Schatz M."/>
            <person name="Zhao Q."/>
            <person name="Wortman J.R."/>
            <person name="Bidwell S.L."/>
            <person name="Alsmark U.C.M."/>
            <person name="Besteiro S."/>
            <person name="Sicheritz-Ponten T."/>
            <person name="Noel C.J."/>
            <person name="Dacks J.B."/>
            <person name="Foster P.G."/>
            <person name="Simillion C."/>
            <person name="Van de Peer Y."/>
            <person name="Miranda-Saavedra D."/>
            <person name="Barton G.J."/>
            <person name="Westrop G.D."/>
            <person name="Mueller S."/>
            <person name="Dessi D."/>
            <person name="Fiori P.L."/>
            <person name="Ren Q."/>
            <person name="Paulsen I."/>
            <person name="Zhang H."/>
            <person name="Bastida-Corcuera F.D."/>
            <person name="Simoes-Barbosa A."/>
            <person name="Brown M.T."/>
            <person name="Hayes R.D."/>
            <person name="Mukherjee M."/>
            <person name="Okumura C.Y."/>
            <person name="Schneider R."/>
            <person name="Smith A.J."/>
            <person name="Vanacova S."/>
            <person name="Villalvazo M."/>
            <person name="Haas B.J."/>
            <person name="Pertea M."/>
            <person name="Feldblyum T.V."/>
            <person name="Utterback T.R."/>
            <person name="Shu C.L."/>
            <person name="Osoegawa K."/>
            <person name="de Jong P.J."/>
            <person name="Hrdy I."/>
            <person name="Horvathova L."/>
            <person name="Zubacova Z."/>
            <person name="Dolezal P."/>
            <person name="Malik S.B."/>
            <person name="Logsdon J.M. Jr."/>
            <person name="Henze K."/>
            <person name="Gupta A."/>
            <person name="Wang C.C."/>
            <person name="Dunne R.L."/>
            <person name="Upcroft J.A."/>
            <person name="Upcroft P."/>
            <person name="White O."/>
            <person name="Salzberg S.L."/>
            <person name="Tang P."/>
            <person name="Chiu C.-H."/>
            <person name="Lee Y.-S."/>
            <person name="Embley T.M."/>
            <person name="Coombs G.H."/>
            <person name="Mottram J.C."/>
            <person name="Tachezy J."/>
            <person name="Fraser-Liggett C.M."/>
            <person name="Johnson P.J."/>
        </authorList>
    </citation>
    <scope>NUCLEOTIDE SEQUENCE [LARGE SCALE GENOMIC DNA]</scope>
    <source>
        <strain evidence="4">G3</strain>
    </source>
</reference>
<dbReference type="VEuPathDB" id="TrichDB:TVAG_005970"/>
<evidence type="ECO:0000313" key="5">
    <source>
        <dbReference type="Proteomes" id="UP000001542"/>
    </source>
</evidence>
<evidence type="ECO:0000313" key="4">
    <source>
        <dbReference type="EMBL" id="EAY11522.1"/>
    </source>
</evidence>
<keyword evidence="2" id="KW-0677">Repeat</keyword>
<gene>
    <name evidence="4" type="ORF">TVAG_005970</name>
</gene>
<dbReference type="Proteomes" id="UP000001542">
    <property type="component" value="Unassembled WGS sequence"/>
</dbReference>
<dbReference type="Gene3D" id="2.130.10.10">
    <property type="entry name" value="YVTN repeat-like/Quinoprotein amine dehydrogenase"/>
    <property type="match status" value="2"/>
</dbReference>
<accession>A2E704</accession>
<evidence type="ECO:0000256" key="2">
    <source>
        <dbReference type="ARBA" id="ARBA00022737"/>
    </source>
</evidence>
<keyword evidence="5" id="KW-1185">Reference proteome</keyword>
<dbReference type="InterPro" id="IPR036322">
    <property type="entry name" value="WD40_repeat_dom_sf"/>
</dbReference>
<proteinExistence type="predicted"/>
<dbReference type="EMBL" id="DS113317">
    <property type="protein sequence ID" value="EAY11522.1"/>
    <property type="molecule type" value="Genomic_DNA"/>
</dbReference>
<dbReference type="STRING" id="5722.A2E704"/>
<sequence>MWEIQSDWNELKSFWVKIGETKYQISKNDQMFNSPDKTISVDSTIRNQFTISTPQGRCTFIAPSKKFQTHKDSSVNCLSVTADGDEVLSGDCFGKLYLKYRDTEPVPMEGPTSGFDVEDCIIDKKLGQYFSCGGDFSIYAFSNEYFNVGKYKGHKASVKRILIDGEFLYSGSDDCTIKKWDIKHYNTLSTADVADPVTDFCFGTNAIYVSTSTSIRALDLRTSAGIVSPDNGSASEFSSVAFYNDKIVAGTDSGTICLWDSRNLGAPISEWNWYDSMINKLRYHNNRLWVATNDGTAAAIDPETKTSSIVLGTPSFEAVKAIAFSDSKVFTSGATGEIAMFDL</sequence>
<organism evidence="4 5">
    <name type="scientific">Trichomonas vaginalis (strain ATCC PRA-98 / G3)</name>
    <dbReference type="NCBI Taxonomy" id="412133"/>
    <lineage>
        <taxon>Eukaryota</taxon>
        <taxon>Metamonada</taxon>
        <taxon>Parabasalia</taxon>
        <taxon>Trichomonadida</taxon>
        <taxon>Trichomonadidae</taxon>
        <taxon>Trichomonas</taxon>
    </lineage>
</organism>
<dbReference type="PROSITE" id="PS50082">
    <property type="entry name" value="WD_REPEATS_2"/>
    <property type="match status" value="1"/>
</dbReference>
<evidence type="ECO:0000256" key="3">
    <source>
        <dbReference type="PROSITE-ProRule" id="PRU00221"/>
    </source>
</evidence>
<dbReference type="OrthoDB" id="27537at2759"/>
<protein>
    <submittedName>
        <fullName evidence="4">Uncharacterized protein</fullName>
    </submittedName>
</protein>
<dbReference type="PANTHER" id="PTHR22847">
    <property type="entry name" value="WD40 REPEAT PROTEIN"/>
    <property type="match status" value="1"/>
</dbReference>
<dbReference type="VEuPathDB" id="TrichDB:TVAGG3_0982470"/>
<dbReference type="PANTHER" id="PTHR22847:SF637">
    <property type="entry name" value="WD REPEAT DOMAIN 5B"/>
    <property type="match status" value="1"/>
</dbReference>
<feature type="repeat" description="WD" evidence="3">
    <location>
        <begin position="151"/>
        <end position="190"/>
    </location>
</feature>
<dbReference type="InterPro" id="IPR001680">
    <property type="entry name" value="WD40_rpt"/>
</dbReference>